<dbReference type="AlphaFoldDB" id="A0A914DFR5"/>
<feature type="compositionally biased region" description="Low complexity" evidence="6">
    <location>
        <begin position="60"/>
        <end position="84"/>
    </location>
</feature>
<comment type="subcellular location">
    <subcellularLocation>
        <location evidence="1">Nucleus</location>
    </subcellularLocation>
</comment>
<evidence type="ECO:0000256" key="1">
    <source>
        <dbReference type="ARBA" id="ARBA00004123"/>
    </source>
</evidence>
<dbReference type="Proteomes" id="UP000887540">
    <property type="component" value="Unplaced"/>
</dbReference>
<feature type="domain" description="BHLH" evidence="7">
    <location>
        <begin position="98"/>
        <end position="150"/>
    </location>
</feature>
<keyword evidence="2" id="KW-0805">Transcription regulation</keyword>
<name>A0A914DFR5_9BILA</name>
<dbReference type="InterPro" id="IPR011598">
    <property type="entry name" value="bHLH_dom"/>
</dbReference>
<evidence type="ECO:0000259" key="7">
    <source>
        <dbReference type="PROSITE" id="PS50888"/>
    </source>
</evidence>
<dbReference type="SMART" id="SM00353">
    <property type="entry name" value="HLH"/>
    <property type="match status" value="1"/>
</dbReference>
<evidence type="ECO:0000256" key="4">
    <source>
        <dbReference type="ARBA" id="ARBA00023163"/>
    </source>
</evidence>
<keyword evidence="5" id="KW-0539">Nucleus</keyword>
<evidence type="ECO:0000313" key="8">
    <source>
        <dbReference type="Proteomes" id="UP000887540"/>
    </source>
</evidence>
<evidence type="ECO:0000313" key="9">
    <source>
        <dbReference type="WBParaSite" id="ACRNAN_scaffold2370.g19720.t1"/>
    </source>
</evidence>
<keyword evidence="8" id="KW-1185">Reference proteome</keyword>
<feature type="compositionally biased region" description="Low complexity" evidence="6">
    <location>
        <begin position="91"/>
        <end position="101"/>
    </location>
</feature>
<keyword evidence="3" id="KW-0238">DNA-binding</keyword>
<feature type="region of interest" description="Disordered" evidence="6">
    <location>
        <begin position="59"/>
        <end position="111"/>
    </location>
</feature>
<organism evidence="8 9">
    <name type="scientific">Acrobeloides nanus</name>
    <dbReference type="NCBI Taxonomy" id="290746"/>
    <lineage>
        <taxon>Eukaryota</taxon>
        <taxon>Metazoa</taxon>
        <taxon>Ecdysozoa</taxon>
        <taxon>Nematoda</taxon>
        <taxon>Chromadorea</taxon>
        <taxon>Rhabditida</taxon>
        <taxon>Tylenchina</taxon>
        <taxon>Cephalobomorpha</taxon>
        <taxon>Cephaloboidea</taxon>
        <taxon>Cephalobidae</taxon>
        <taxon>Acrobeloides</taxon>
    </lineage>
</organism>
<keyword evidence="4" id="KW-0804">Transcription</keyword>
<dbReference type="Pfam" id="PF00010">
    <property type="entry name" value="HLH"/>
    <property type="match status" value="1"/>
</dbReference>
<evidence type="ECO:0000256" key="5">
    <source>
        <dbReference type="ARBA" id="ARBA00023242"/>
    </source>
</evidence>
<dbReference type="Gene3D" id="4.10.280.10">
    <property type="entry name" value="Helix-loop-helix DNA-binding domain"/>
    <property type="match status" value="1"/>
</dbReference>
<protein>
    <submittedName>
        <fullName evidence="9">BHLH domain-containing protein</fullName>
    </submittedName>
</protein>
<dbReference type="GO" id="GO:0005634">
    <property type="term" value="C:nucleus"/>
    <property type="evidence" value="ECO:0007669"/>
    <property type="project" value="UniProtKB-SubCell"/>
</dbReference>
<feature type="region of interest" description="Disordered" evidence="6">
    <location>
        <begin position="184"/>
        <end position="225"/>
    </location>
</feature>
<dbReference type="WBParaSite" id="ACRNAN_scaffold2370.g19720.t1">
    <property type="protein sequence ID" value="ACRNAN_scaffold2370.g19720.t1"/>
    <property type="gene ID" value="ACRNAN_scaffold2370.g19720"/>
</dbReference>
<reference evidence="9" key="1">
    <citation type="submission" date="2022-11" db="UniProtKB">
        <authorList>
            <consortium name="WormBaseParasite"/>
        </authorList>
    </citation>
    <scope>IDENTIFICATION</scope>
</reference>
<sequence>MNTSTLTIDQLLRAAQIIEQNVVTDPNKIFCNFGSDYEERDTITKMRAALCLNSNIVGAPSSSTGSSIRSSPTSMMSSSPNSPNDMKHRASSSQSTRQSRAAHNELEKNRRSQLRSFLEKLKSVLPADHDSTRDTTLSLLTRARNYLRAILEQKQQLADRRTQLLAEQLQLVELLEKTRQEHAQNLTQPKMVQQQQQQQQEEERFSPPSYMEYSPSAKPISSPGAPTTITIDLYMEGLMPAIPLLYPYTYLDELHNHTRHVIQTGNAY</sequence>
<dbReference type="GO" id="GO:0046983">
    <property type="term" value="F:protein dimerization activity"/>
    <property type="evidence" value="ECO:0007669"/>
    <property type="project" value="InterPro"/>
</dbReference>
<dbReference type="GO" id="GO:0000978">
    <property type="term" value="F:RNA polymerase II cis-regulatory region sequence-specific DNA binding"/>
    <property type="evidence" value="ECO:0007669"/>
    <property type="project" value="TreeGrafter"/>
</dbReference>
<accession>A0A914DFR5</accession>
<dbReference type="PANTHER" id="PTHR11969:SF54">
    <property type="entry name" value="MAD-LIKE PROTEIN 1"/>
    <property type="match status" value="1"/>
</dbReference>
<evidence type="ECO:0000256" key="3">
    <source>
        <dbReference type="ARBA" id="ARBA00023125"/>
    </source>
</evidence>
<dbReference type="InterPro" id="IPR036638">
    <property type="entry name" value="HLH_DNA-bd_sf"/>
</dbReference>
<evidence type="ECO:0000256" key="2">
    <source>
        <dbReference type="ARBA" id="ARBA00023015"/>
    </source>
</evidence>
<dbReference type="PANTHER" id="PTHR11969">
    <property type="entry name" value="MAX DIMERIZATION, MAD"/>
    <property type="match status" value="1"/>
</dbReference>
<dbReference type="PROSITE" id="PS50888">
    <property type="entry name" value="BHLH"/>
    <property type="match status" value="1"/>
</dbReference>
<dbReference type="SUPFAM" id="SSF47459">
    <property type="entry name" value="HLH, helix-loop-helix DNA-binding domain"/>
    <property type="match status" value="1"/>
</dbReference>
<dbReference type="GO" id="GO:0000981">
    <property type="term" value="F:DNA-binding transcription factor activity, RNA polymerase II-specific"/>
    <property type="evidence" value="ECO:0007669"/>
    <property type="project" value="TreeGrafter"/>
</dbReference>
<proteinExistence type="predicted"/>
<evidence type="ECO:0000256" key="6">
    <source>
        <dbReference type="SAM" id="MobiDB-lite"/>
    </source>
</evidence>